<gene>
    <name evidence="1" type="ORF">glysoja_043072</name>
</gene>
<dbReference type="AlphaFoldDB" id="A0A0B2RUI3"/>
<feature type="non-terminal residue" evidence="1">
    <location>
        <position position="72"/>
    </location>
</feature>
<proteinExistence type="predicted"/>
<feature type="non-terminal residue" evidence="1">
    <location>
        <position position="1"/>
    </location>
</feature>
<reference evidence="1" key="1">
    <citation type="submission" date="2014-07" db="EMBL/GenBank/DDBJ databases">
        <title>Identification of a novel salt tolerance gene in wild soybean by whole-genome sequencing.</title>
        <authorList>
            <person name="Lam H.-M."/>
            <person name="Qi X."/>
            <person name="Li M.-W."/>
            <person name="Liu X."/>
            <person name="Xie M."/>
            <person name="Ni M."/>
            <person name="Xu X."/>
        </authorList>
    </citation>
    <scope>NUCLEOTIDE SEQUENCE [LARGE SCALE GENOMIC DNA]</scope>
    <source>
        <tissue evidence="1">Root</tissue>
    </source>
</reference>
<organism evidence="1">
    <name type="scientific">Glycine soja</name>
    <name type="common">Wild soybean</name>
    <dbReference type="NCBI Taxonomy" id="3848"/>
    <lineage>
        <taxon>Eukaryota</taxon>
        <taxon>Viridiplantae</taxon>
        <taxon>Streptophyta</taxon>
        <taxon>Embryophyta</taxon>
        <taxon>Tracheophyta</taxon>
        <taxon>Spermatophyta</taxon>
        <taxon>Magnoliopsida</taxon>
        <taxon>eudicotyledons</taxon>
        <taxon>Gunneridae</taxon>
        <taxon>Pentapetalae</taxon>
        <taxon>rosids</taxon>
        <taxon>fabids</taxon>
        <taxon>Fabales</taxon>
        <taxon>Fabaceae</taxon>
        <taxon>Papilionoideae</taxon>
        <taxon>50 kb inversion clade</taxon>
        <taxon>NPAAA clade</taxon>
        <taxon>indigoferoid/millettioid clade</taxon>
        <taxon>Phaseoleae</taxon>
        <taxon>Glycine</taxon>
        <taxon>Glycine subgen. Soja</taxon>
    </lineage>
</organism>
<dbReference type="Proteomes" id="UP000053555">
    <property type="component" value="Unassembled WGS sequence"/>
</dbReference>
<accession>A0A0B2RUI3</accession>
<protein>
    <submittedName>
        <fullName evidence="1">Uncharacterized protein</fullName>
    </submittedName>
</protein>
<name>A0A0B2RUI3_GLYSO</name>
<sequence length="72" mass="8248">NLSHSSNLPWCILGYFNDFLSPDEKYGSRDHPNWLILGFGETIIDSGLHDLLMEGYKFTYSKSKGKHNAIEE</sequence>
<dbReference type="EMBL" id="KN647952">
    <property type="protein sequence ID" value="KHN35894.1"/>
    <property type="molecule type" value="Genomic_DNA"/>
</dbReference>
<evidence type="ECO:0000313" key="1">
    <source>
        <dbReference type="EMBL" id="KHN35894.1"/>
    </source>
</evidence>